<evidence type="ECO:0000256" key="9">
    <source>
        <dbReference type="SAM" id="MobiDB-lite"/>
    </source>
</evidence>
<evidence type="ECO:0000256" key="3">
    <source>
        <dbReference type="ARBA" id="ARBA00022884"/>
    </source>
</evidence>
<dbReference type="InterPro" id="IPR002130">
    <property type="entry name" value="Cyclophilin-type_PPIase_dom"/>
</dbReference>
<dbReference type="GO" id="GO:0005634">
    <property type="term" value="C:nucleus"/>
    <property type="evidence" value="ECO:0007669"/>
    <property type="project" value="UniProtKB-SubCell"/>
</dbReference>
<dbReference type="EC" id="5.2.1.8" evidence="8"/>
<dbReference type="PRINTS" id="PR00153">
    <property type="entry name" value="CSAPPISMRASE"/>
</dbReference>
<keyword evidence="6 8" id="KW-0539">Nucleus</keyword>
<keyword evidence="5 8" id="KW-0413">Isomerase</keyword>
<dbReference type="Proteomes" id="UP001146793">
    <property type="component" value="Unassembled WGS sequence"/>
</dbReference>
<feature type="domain" description="PPIase cyclophilin-type" evidence="10">
    <location>
        <begin position="10"/>
        <end position="162"/>
    </location>
</feature>
<evidence type="ECO:0000256" key="4">
    <source>
        <dbReference type="ARBA" id="ARBA00023110"/>
    </source>
</evidence>
<dbReference type="InterPro" id="IPR029000">
    <property type="entry name" value="Cyclophilin-like_dom_sf"/>
</dbReference>
<reference evidence="12" key="1">
    <citation type="submission" date="2022-08" db="EMBL/GenBank/DDBJ databases">
        <title>Novel sulphate-reducing endosymbionts in the free-living metamonad Anaeramoeba.</title>
        <authorList>
            <person name="Jerlstrom-Hultqvist J."/>
            <person name="Cepicka I."/>
            <person name="Gallot-Lavallee L."/>
            <person name="Salas-Leiva D."/>
            <person name="Curtis B.A."/>
            <person name="Zahonova K."/>
            <person name="Pipaliya S."/>
            <person name="Dacks J."/>
            <person name="Roger A.J."/>
        </authorList>
    </citation>
    <scope>NUCLEOTIDE SEQUENCE</scope>
    <source>
        <strain evidence="12">Busselton2</strain>
    </source>
</reference>
<feature type="domain" description="RRM" evidence="11">
    <location>
        <begin position="237"/>
        <end position="315"/>
    </location>
</feature>
<organism evidence="12 13">
    <name type="scientific">Anaeramoeba flamelloides</name>
    <dbReference type="NCBI Taxonomy" id="1746091"/>
    <lineage>
        <taxon>Eukaryota</taxon>
        <taxon>Metamonada</taxon>
        <taxon>Anaeramoebidae</taxon>
        <taxon>Anaeramoeba</taxon>
    </lineage>
</organism>
<dbReference type="PANTHER" id="PTHR45843:SF1">
    <property type="entry name" value="PEPTIDYL-PROLYL CIS-TRANS ISOMERASE-LIKE 4"/>
    <property type="match status" value="1"/>
</dbReference>
<dbReference type="CDD" id="cd01921">
    <property type="entry name" value="cyclophilin_RRM"/>
    <property type="match status" value="1"/>
</dbReference>
<accession>A0AAV7ZWU8</accession>
<dbReference type="GO" id="GO:0003755">
    <property type="term" value="F:peptidyl-prolyl cis-trans isomerase activity"/>
    <property type="evidence" value="ECO:0007669"/>
    <property type="project" value="UniProtKB-UniRule"/>
</dbReference>
<comment type="subcellular location">
    <subcellularLocation>
        <location evidence="2 8">Nucleus</location>
    </subcellularLocation>
</comment>
<dbReference type="InterPro" id="IPR035542">
    <property type="entry name" value="CRIP"/>
</dbReference>
<comment type="similarity">
    <text evidence="8">Belongs to the cyclophilin-type PPIase family. PPIL4 subfamily.</text>
</comment>
<dbReference type="EMBL" id="JANTQA010000020">
    <property type="protein sequence ID" value="KAJ3446483.1"/>
    <property type="molecule type" value="Genomic_DNA"/>
</dbReference>
<dbReference type="InterPro" id="IPR003954">
    <property type="entry name" value="RRM_euk-type"/>
</dbReference>
<evidence type="ECO:0000313" key="13">
    <source>
        <dbReference type="Proteomes" id="UP001146793"/>
    </source>
</evidence>
<evidence type="ECO:0000256" key="2">
    <source>
        <dbReference type="ARBA" id="ARBA00004123"/>
    </source>
</evidence>
<comment type="catalytic activity">
    <reaction evidence="1 8">
        <text>[protein]-peptidylproline (omega=180) = [protein]-peptidylproline (omega=0)</text>
        <dbReference type="Rhea" id="RHEA:16237"/>
        <dbReference type="Rhea" id="RHEA-COMP:10747"/>
        <dbReference type="Rhea" id="RHEA-COMP:10748"/>
        <dbReference type="ChEBI" id="CHEBI:83833"/>
        <dbReference type="ChEBI" id="CHEBI:83834"/>
        <dbReference type="EC" id="5.2.1.8"/>
    </reaction>
</comment>
<dbReference type="PANTHER" id="PTHR45843">
    <property type="entry name" value="PEPTIDYL-PROLYL CIS-TRANS ISOMERASE-LIKE 4"/>
    <property type="match status" value="1"/>
</dbReference>
<dbReference type="Pfam" id="PF00160">
    <property type="entry name" value="Pro_isomerase"/>
    <property type="match status" value="1"/>
</dbReference>
<dbReference type="GO" id="GO:0003723">
    <property type="term" value="F:RNA binding"/>
    <property type="evidence" value="ECO:0007669"/>
    <property type="project" value="UniProtKB-UniRule"/>
</dbReference>
<evidence type="ECO:0000256" key="7">
    <source>
        <dbReference type="PROSITE-ProRule" id="PRU00176"/>
    </source>
</evidence>
<evidence type="ECO:0000259" key="10">
    <source>
        <dbReference type="PROSITE" id="PS50072"/>
    </source>
</evidence>
<dbReference type="SMART" id="SM00361">
    <property type="entry name" value="RRM_1"/>
    <property type="match status" value="1"/>
</dbReference>
<protein>
    <recommendedName>
        <fullName evidence="8">Peptidyl-prolyl cis-trans isomerase</fullName>
        <shortName evidence="8">PPIase</shortName>
        <ecNumber evidence="8">5.2.1.8</ecNumber>
    </recommendedName>
</protein>
<feature type="compositionally biased region" description="Basic residues" evidence="9">
    <location>
        <begin position="412"/>
        <end position="438"/>
    </location>
</feature>
<evidence type="ECO:0000313" key="12">
    <source>
        <dbReference type="EMBL" id="KAJ3446483.1"/>
    </source>
</evidence>
<dbReference type="SUPFAM" id="SSF54928">
    <property type="entry name" value="RNA-binding domain, RBD"/>
    <property type="match status" value="1"/>
</dbReference>
<dbReference type="InterPro" id="IPR012677">
    <property type="entry name" value="Nucleotide-bd_a/b_plait_sf"/>
</dbReference>
<dbReference type="Gene3D" id="3.30.70.330">
    <property type="match status" value="1"/>
</dbReference>
<dbReference type="Pfam" id="PF00076">
    <property type="entry name" value="RRM_1"/>
    <property type="match status" value="1"/>
</dbReference>
<comment type="caution">
    <text evidence="12">The sequence shown here is derived from an EMBL/GenBank/DDBJ whole genome shotgun (WGS) entry which is preliminary data.</text>
</comment>
<proteinExistence type="inferred from homology"/>
<dbReference type="SMART" id="SM00360">
    <property type="entry name" value="RRM"/>
    <property type="match status" value="1"/>
</dbReference>
<keyword evidence="4 8" id="KW-0697">Rotamase</keyword>
<sequence>MSVFLETTEGDLVIDLFSEESPKGCLNFLKLCKIKYYNQCIFHFVHNGFIIQTGDPTNTGKGGSSVWGVIEGEKKRYFEDHFSPKLKHNKRGIVTMVNKGPNQNGSQFAITVRGTDLEHLDNKNMIIGIVEEGIDIVENISEAVTDEKGRPYENIRILNTEILEDPFDDPDGLVIPKVQEETEIKKESGRLEKEEIIQLTEKKVTVEEKEKESIKSNSDLLTILGDLPDSNITPPENVLFVCKLNPITEDEDLEIIFSRYGKVLSCEIVRERETNSSLGYAFIEYEKKEQAERAYVKLNNVLIDDRRIKVDFSQSVSKQIYQNNRKRMFQQSQVIESKNGGKLISLGVHNLNPFMQQQKKPQQQLQKKKKTNDKFVLKKSAKVWSSGTNFVFGMESVNVPQVKEIISESKTKTKHRHKHRHKHKHKHPHKRKHKHSHTKEKEKKLI</sequence>
<dbReference type="InterPro" id="IPR035979">
    <property type="entry name" value="RBD_domain_sf"/>
</dbReference>
<dbReference type="SUPFAM" id="SSF50891">
    <property type="entry name" value="Cyclophilin-like"/>
    <property type="match status" value="1"/>
</dbReference>
<dbReference type="PROSITE" id="PS50072">
    <property type="entry name" value="CSA_PPIASE_2"/>
    <property type="match status" value="1"/>
</dbReference>
<evidence type="ECO:0000256" key="1">
    <source>
        <dbReference type="ARBA" id="ARBA00000971"/>
    </source>
</evidence>
<evidence type="ECO:0000256" key="6">
    <source>
        <dbReference type="ARBA" id="ARBA00023242"/>
    </source>
</evidence>
<dbReference type="Gene3D" id="2.40.100.10">
    <property type="entry name" value="Cyclophilin-like"/>
    <property type="match status" value="1"/>
</dbReference>
<dbReference type="InterPro" id="IPR000504">
    <property type="entry name" value="RRM_dom"/>
</dbReference>
<dbReference type="InterPro" id="IPR035538">
    <property type="entry name" value="Cyclophilin_PPIL4"/>
</dbReference>
<comment type="function">
    <text evidence="8">PPIases accelerate the folding of proteins. It catalyzes the cis-trans isomerization of proline imidic peptide bonds in oligopeptides.</text>
</comment>
<keyword evidence="3 7" id="KW-0694">RNA-binding</keyword>
<gene>
    <name evidence="12" type="ORF">M0812_08292</name>
</gene>
<evidence type="ECO:0000259" key="11">
    <source>
        <dbReference type="PROSITE" id="PS50102"/>
    </source>
</evidence>
<feature type="region of interest" description="Disordered" evidence="9">
    <location>
        <begin position="409"/>
        <end position="446"/>
    </location>
</feature>
<dbReference type="CDD" id="cd12235">
    <property type="entry name" value="RRM_PPIL4"/>
    <property type="match status" value="1"/>
</dbReference>
<dbReference type="AlphaFoldDB" id="A0AAV7ZWU8"/>
<evidence type="ECO:0000256" key="5">
    <source>
        <dbReference type="ARBA" id="ARBA00023235"/>
    </source>
</evidence>
<dbReference type="PROSITE" id="PS50102">
    <property type="entry name" value="RRM"/>
    <property type="match status" value="1"/>
</dbReference>
<name>A0AAV7ZWU8_9EUKA</name>
<evidence type="ECO:0000256" key="8">
    <source>
        <dbReference type="RuleBase" id="RU365081"/>
    </source>
</evidence>